<evidence type="ECO:0000256" key="4">
    <source>
        <dbReference type="HAMAP-Rule" id="MF_01401"/>
    </source>
</evidence>
<feature type="domain" description="Peptide methionine sulphoxide reductase MsrA" evidence="5">
    <location>
        <begin position="11"/>
        <end position="163"/>
    </location>
</feature>
<dbReference type="GO" id="GO:0033744">
    <property type="term" value="F:L-methionine:thioredoxin-disulfide S-oxidoreductase activity"/>
    <property type="evidence" value="ECO:0007669"/>
    <property type="project" value="RHEA"/>
</dbReference>
<organism evidence="6 7">
    <name type="scientific">candidate division WWE3 bacterium RIFCSPLOWO2_01_FULL_41_18</name>
    <dbReference type="NCBI Taxonomy" id="1802625"/>
    <lineage>
        <taxon>Bacteria</taxon>
        <taxon>Katanobacteria</taxon>
    </lineage>
</organism>
<dbReference type="Gene3D" id="3.30.1060.10">
    <property type="entry name" value="Peptide methionine sulphoxide reductase MsrA"/>
    <property type="match status" value="1"/>
</dbReference>
<comment type="caution">
    <text evidence="6">The sequence shown here is derived from an EMBL/GenBank/DDBJ whole genome shotgun (WGS) entry which is preliminary data.</text>
</comment>
<evidence type="ECO:0000256" key="1">
    <source>
        <dbReference type="ARBA" id="ARBA00023002"/>
    </source>
</evidence>
<proteinExistence type="inferred from homology"/>
<gene>
    <name evidence="4" type="primary">msrA</name>
    <name evidence="6" type="ORF">A3A78_04030</name>
</gene>
<comment type="function">
    <text evidence="4">Has an important function as a repair enzyme for proteins that have been inactivated by oxidation. Catalyzes the reversible oxidation-reduction of methionine sulfoxide in proteins to methionine.</text>
</comment>
<dbReference type="PANTHER" id="PTHR43774:SF1">
    <property type="entry name" value="PEPTIDE METHIONINE SULFOXIDE REDUCTASE MSRA 2"/>
    <property type="match status" value="1"/>
</dbReference>
<dbReference type="NCBIfam" id="TIGR00401">
    <property type="entry name" value="msrA"/>
    <property type="match status" value="1"/>
</dbReference>
<evidence type="ECO:0000256" key="3">
    <source>
        <dbReference type="ARBA" id="ARBA00048782"/>
    </source>
</evidence>
<dbReference type="EC" id="1.8.4.11" evidence="4"/>
<dbReference type="Pfam" id="PF01625">
    <property type="entry name" value="PMSR"/>
    <property type="match status" value="1"/>
</dbReference>
<dbReference type="PANTHER" id="PTHR43774">
    <property type="entry name" value="PEPTIDE METHIONINE SULFOXIDE REDUCTASE"/>
    <property type="match status" value="1"/>
</dbReference>
<accession>A0A1F4VD92</accession>
<comment type="catalytic activity">
    <reaction evidence="2 4">
        <text>L-methionyl-[protein] + [thioredoxin]-disulfide + H2O = L-methionyl-(S)-S-oxide-[protein] + [thioredoxin]-dithiol</text>
        <dbReference type="Rhea" id="RHEA:14217"/>
        <dbReference type="Rhea" id="RHEA-COMP:10698"/>
        <dbReference type="Rhea" id="RHEA-COMP:10700"/>
        <dbReference type="Rhea" id="RHEA-COMP:12313"/>
        <dbReference type="Rhea" id="RHEA-COMP:12315"/>
        <dbReference type="ChEBI" id="CHEBI:15377"/>
        <dbReference type="ChEBI" id="CHEBI:16044"/>
        <dbReference type="ChEBI" id="CHEBI:29950"/>
        <dbReference type="ChEBI" id="CHEBI:44120"/>
        <dbReference type="ChEBI" id="CHEBI:50058"/>
        <dbReference type="EC" id="1.8.4.11"/>
    </reaction>
</comment>
<dbReference type="EMBL" id="MEVI01000003">
    <property type="protein sequence ID" value="OGC55119.1"/>
    <property type="molecule type" value="Genomic_DNA"/>
</dbReference>
<comment type="catalytic activity">
    <reaction evidence="3 4">
        <text>[thioredoxin]-disulfide + L-methionine + H2O = L-methionine (S)-S-oxide + [thioredoxin]-dithiol</text>
        <dbReference type="Rhea" id="RHEA:19993"/>
        <dbReference type="Rhea" id="RHEA-COMP:10698"/>
        <dbReference type="Rhea" id="RHEA-COMP:10700"/>
        <dbReference type="ChEBI" id="CHEBI:15377"/>
        <dbReference type="ChEBI" id="CHEBI:29950"/>
        <dbReference type="ChEBI" id="CHEBI:50058"/>
        <dbReference type="ChEBI" id="CHEBI:57844"/>
        <dbReference type="ChEBI" id="CHEBI:58772"/>
        <dbReference type="EC" id="1.8.4.11"/>
    </reaction>
</comment>
<name>A0A1F4VD92_UNCKA</name>
<dbReference type="HAMAP" id="MF_01401">
    <property type="entry name" value="MsrA"/>
    <property type="match status" value="1"/>
</dbReference>
<comment type="similarity">
    <text evidence="4">Belongs to the MsrA Met sulfoxide reductase family.</text>
</comment>
<evidence type="ECO:0000313" key="7">
    <source>
        <dbReference type="Proteomes" id="UP000176504"/>
    </source>
</evidence>
<dbReference type="Proteomes" id="UP000176504">
    <property type="component" value="Unassembled WGS sequence"/>
</dbReference>
<sequence>MEENKSENLEEAVFGGGCFWCVEATYQRLKGIYSVESGYSGGETENPKYEEVSRGDSGHAEVILIKFNPREIPYRTLLDVFFDVHDPTTLNRQGNDVGTQYRSVIFYTNEKQMREAMKKIEELNKGSEPGKPITTSLEPFRGFYKAESYHQNYFNNNPGNAYCSIVIVPKLKKFREKYASFLDPRLDRG</sequence>
<evidence type="ECO:0000313" key="6">
    <source>
        <dbReference type="EMBL" id="OGC55119.1"/>
    </source>
</evidence>
<dbReference type="GO" id="GO:0008113">
    <property type="term" value="F:peptide-methionine (S)-S-oxide reductase activity"/>
    <property type="evidence" value="ECO:0007669"/>
    <property type="project" value="UniProtKB-UniRule"/>
</dbReference>
<evidence type="ECO:0000256" key="2">
    <source>
        <dbReference type="ARBA" id="ARBA00047806"/>
    </source>
</evidence>
<keyword evidence="1 4" id="KW-0560">Oxidoreductase</keyword>
<dbReference type="AlphaFoldDB" id="A0A1F4VD92"/>
<dbReference type="InterPro" id="IPR002569">
    <property type="entry name" value="Met_Sox_Rdtase_MsrA_dom"/>
</dbReference>
<evidence type="ECO:0000259" key="5">
    <source>
        <dbReference type="Pfam" id="PF01625"/>
    </source>
</evidence>
<dbReference type="SUPFAM" id="SSF55068">
    <property type="entry name" value="Peptide methionine sulfoxide reductase"/>
    <property type="match status" value="1"/>
</dbReference>
<feature type="active site" evidence="4">
    <location>
        <position position="18"/>
    </location>
</feature>
<reference evidence="6 7" key="1">
    <citation type="journal article" date="2016" name="Nat. Commun.">
        <title>Thousands of microbial genomes shed light on interconnected biogeochemical processes in an aquifer system.</title>
        <authorList>
            <person name="Anantharaman K."/>
            <person name="Brown C.T."/>
            <person name="Hug L.A."/>
            <person name="Sharon I."/>
            <person name="Castelle C.J."/>
            <person name="Probst A.J."/>
            <person name="Thomas B.C."/>
            <person name="Singh A."/>
            <person name="Wilkins M.J."/>
            <person name="Karaoz U."/>
            <person name="Brodie E.L."/>
            <person name="Williams K.H."/>
            <person name="Hubbard S.S."/>
            <person name="Banfield J.F."/>
        </authorList>
    </citation>
    <scope>NUCLEOTIDE SEQUENCE [LARGE SCALE GENOMIC DNA]</scope>
</reference>
<protein>
    <recommendedName>
        <fullName evidence="4">Peptide methionine sulfoxide reductase MsrA</fullName>
        <shortName evidence="4">Protein-methionine-S-oxide reductase</shortName>
        <ecNumber evidence="4">1.8.4.11</ecNumber>
    </recommendedName>
    <alternativeName>
        <fullName evidence="4">Peptide-methionine (S)-S-oxide reductase</fullName>
        <shortName evidence="4">Peptide Met(O) reductase</shortName>
    </alternativeName>
</protein>
<dbReference type="InterPro" id="IPR036509">
    <property type="entry name" value="Met_Sox_Rdtase_MsrA_sf"/>
</dbReference>